<reference evidence="2 3" key="2">
    <citation type="submission" date="2019-02" db="EMBL/GenBank/DDBJ databases">
        <title>'Lichenibacterium ramalinii' gen. nov. sp. nov., 'Lichenibacterium minor' gen. nov. sp. nov.</title>
        <authorList>
            <person name="Pankratov T."/>
        </authorList>
    </citation>
    <scope>NUCLEOTIDE SEQUENCE [LARGE SCALE GENOMIC DNA]</scope>
    <source>
        <strain evidence="2 3">RmlP001</strain>
    </source>
</reference>
<accession>A0A4Q2R7J0</accession>
<dbReference type="Pfam" id="PF07811">
    <property type="entry name" value="TadE"/>
    <property type="match status" value="1"/>
</dbReference>
<protein>
    <recommendedName>
        <fullName evidence="1">TadE-like domain-containing protein</fullName>
    </recommendedName>
</protein>
<reference evidence="2 3" key="1">
    <citation type="submission" date="2018-09" db="EMBL/GenBank/DDBJ databases">
        <authorList>
            <person name="Grouzdev D.S."/>
            <person name="Krutkina M.S."/>
        </authorList>
    </citation>
    <scope>NUCLEOTIDE SEQUENCE [LARGE SCALE GENOMIC DNA]</scope>
    <source>
        <strain evidence="2 3">RmlP001</strain>
    </source>
</reference>
<organism evidence="2 3">
    <name type="scientific">Lichenibacterium ramalinae</name>
    <dbReference type="NCBI Taxonomy" id="2316527"/>
    <lineage>
        <taxon>Bacteria</taxon>
        <taxon>Pseudomonadati</taxon>
        <taxon>Pseudomonadota</taxon>
        <taxon>Alphaproteobacteria</taxon>
        <taxon>Hyphomicrobiales</taxon>
        <taxon>Lichenihabitantaceae</taxon>
        <taxon>Lichenibacterium</taxon>
    </lineage>
</organism>
<sequence length="238" mass="25215">MQRAIRSVPARPPLLAGRAVPGRALARFARGVGATSAVEFALVLPVLLGLMMGSVEIYRLATTGKEVVATANAIGEMLSSSQSPPTAADLQFISDSGMIIDPEVLTDAQMQGVDWWSIMTSSFTSVVFKPTVAGCTVRCKYEAHVAWSAGARRRPCGTLRSVADGSPYSPTTLPLSLFSPGSTIVVDSQYAYKPLFGDRIAGPRTITRSAYFAPRYIDPLTLGDLSANPSIAIVCPGF</sequence>
<evidence type="ECO:0000313" key="2">
    <source>
        <dbReference type="EMBL" id="RYB02652.1"/>
    </source>
</evidence>
<evidence type="ECO:0000313" key="3">
    <source>
        <dbReference type="Proteomes" id="UP000289411"/>
    </source>
</evidence>
<dbReference type="AlphaFoldDB" id="A0A4Q2R7J0"/>
<gene>
    <name evidence="2" type="ORF">D3272_19805</name>
</gene>
<dbReference type="EMBL" id="QYBC01000018">
    <property type="protein sequence ID" value="RYB02652.1"/>
    <property type="molecule type" value="Genomic_DNA"/>
</dbReference>
<feature type="domain" description="TadE-like" evidence="1">
    <location>
        <begin position="36"/>
        <end position="68"/>
    </location>
</feature>
<proteinExistence type="predicted"/>
<keyword evidence="3" id="KW-1185">Reference proteome</keyword>
<dbReference type="InterPro" id="IPR012495">
    <property type="entry name" value="TadE-like_dom"/>
</dbReference>
<evidence type="ECO:0000259" key="1">
    <source>
        <dbReference type="Pfam" id="PF07811"/>
    </source>
</evidence>
<dbReference type="OrthoDB" id="7906240at2"/>
<dbReference type="Proteomes" id="UP000289411">
    <property type="component" value="Unassembled WGS sequence"/>
</dbReference>
<name>A0A4Q2R7J0_9HYPH</name>
<comment type="caution">
    <text evidence="2">The sequence shown here is derived from an EMBL/GenBank/DDBJ whole genome shotgun (WGS) entry which is preliminary data.</text>
</comment>